<accession>V4Q6T4</accession>
<proteinExistence type="predicted"/>
<comment type="caution">
    <text evidence="1">The sequence shown here is derived from an EMBL/GenBank/DDBJ whole genome shotgun (WGS) entry which is preliminary data.</text>
</comment>
<evidence type="ECO:0000313" key="1">
    <source>
        <dbReference type="EMBL" id="ESQ74953.1"/>
    </source>
</evidence>
<name>V4Q6T4_9CAUL</name>
<dbReference type="EMBL" id="AWGB01000163">
    <property type="protein sequence ID" value="ESQ74953.1"/>
    <property type="molecule type" value="Genomic_DNA"/>
</dbReference>
<gene>
    <name evidence="1" type="ORF">ABENE_23625</name>
</gene>
<reference evidence="1 2" key="1">
    <citation type="journal article" date="2014" name="Nature">
        <title>Sequential evolution of bacterial morphology by co-option of a developmental regulator.</title>
        <authorList>
            <person name="Jiang C."/>
            <person name="Brown P.J."/>
            <person name="Ducret A."/>
            <person name="Brun Y.V."/>
        </authorList>
    </citation>
    <scope>NUCLEOTIDE SEQUENCE [LARGE SCALE GENOMIC DNA]</scope>
    <source>
        <strain evidence="1 2">DSM 16100</strain>
    </source>
</reference>
<organism evidence="1 2">
    <name type="scientific">Asticcacaulis benevestitus DSM 16100 = ATCC BAA-896</name>
    <dbReference type="NCBI Taxonomy" id="1121022"/>
    <lineage>
        <taxon>Bacteria</taxon>
        <taxon>Pseudomonadati</taxon>
        <taxon>Pseudomonadota</taxon>
        <taxon>Alphaproteobacteria</taxon>
        <taxon>Caulobacterales</taxon>
        <taxon>Caulobacteraceae</taxon>
        <taxon>Asticcacaulis</taxon>
    </lineage>
</organism>
<dbReference type="AlphaFoldDB" id="V4Q6T4"/>
<keyword evidence="2" id="KW-1185">Reference proteome</keyword>
<dbReference type="Proteomes" id="UP000017837">
    <property type="component" value="Unassembled WGS sequence"/>
</dbReference>
<dbReference type="PATRIC" id="fig|1121022.4.peg.4831"/>
<sequence length="96" mass="10597">MLAQNITRPREQLRVLRAQMADAVEKLISAMDHIDGDPDLELEPDLEITCEDEGAQCDDEGHDGDTELNGDEGVYVNFQDATWLSALLQPLMPTAA</sequence>
<evidence type="ECO:0000313" key="2">
    <source>
        <dbReference type="Proteomes" id="UP000017837"/>
    </source>
</evidence>
<dbReference type="RefSeq" id="WP_023447564.1">
    <property type="nucleotide sequence ID" value="NZ_AWGB01000163.1"/>
</dbReference>
<protein>
    <submittedName>
        <fullName evidence="1">Uncharacterized protein</fullName>
    </submittedName>
</protein>